<dbReference type="AlphaFoldDB" id="A0A5S9MAR6"/>
<dbReference type="InterPro" id="IPR027094">
    <property type="entry name" value="Mitofusin_fam"/>
</dbReference>
<dbReference type="EMBL" id="AP021906">
    <property type="protein sequence ID" value="BBP90213.1"/>
    <property type="molecule type" value="Genomic_DNA"/>
</dbReference>
<dbReference type="Pfam" id="PF00350">
    <property type="entry name" value="Dynamin_N"/>
    <property type="match status" value="1"/>
</dbReference>
<name>A0A5S9MAR6_BACIA</name>
<proteinExistence type="predicted"/>
<dbReference type="InterPro" id="IPR045063">
    <property type="entry name" value="Dynamin_N"/>
</dbReference>
<dbReference type="PANTHER" id="PTHR10465">
    <property type="entry name" value="TRANSMEMBRANE GTPASE FZO1"/>
    <property type="match status" value="1"/>
</dbReference>
<dbReference type="InterPro" id="IPR027417">
    <property type="entry name" value="P-loop_NTPase"/>
</dbReference>
<sequence>MEDLSIRDSLVQTTGALYQSLLKRDDHERAAKLASIIKKEAEEEVYIAFTGHYSAGKSSLVNHLLHDHILPTSPIPTSANLVVVRKGKSEVKLHTSDGRFAKMSGSYDKEAVQRFCKDGEQIEMVEISGDYRGLEEKVAVIDTPGIDSTDHAHFLSAASILHQTDALFSSFITTMFILRKTFVSFAPLKRKCQIFISSSIKSIDMMSMRQRLKTTKNQVVDMLQKEGIEEEHLYFTSVTDESHPRNEMIRLIEKLQELQTLPKASLRAYTEQKIEHVLKRTY</sequence>
<dbReference type="GO" id="GO:0016020">
    <property type="term" value="C:membrane"/>
    <property type="evidence" value="ECO:0007669"/>
    <property type="project" value="UniProtKB-SubCell"/>
</dbReference>
<evidence type="ECO:0000313" key="7">
    <source>
        <dbReference type="EMBL" id="BBP90213.1"/>
    </source>
</evidence>
<dbReference type="SUPFAM" id="SSF52540">
    <property type="entry name" value="P-loop containing nucleoside triphosphate hydrolases"/>
    <property type="match status" value="1"/>
</dbReference>
<evidence type="ECO:0000313" key="8">
    <source>
        <dbReference type="Proteomes" id="UP000464658"/>
    </source>
</evidence>
<evidence type="ECO:0000256" key="4">
    <source>
        <dbReference type="ARBA" id="ARBA00023134"/>
    </source>
</evidence>
<keyword evidence="4" id="KW-0342">GTP-binding</keyword>
<dbReference type="Proteomes" id="UP000464658">
    <property type="component" value="Chromosome"/>
</dbReference>
<dbReference type="GO" id="GO:0003924">
    <property type="term" value="F:GTPase activity"/>
    <property type="evidence" value="ECO:0007669"/>
    <property type="project" value="InterPro"/>
</dbReference>
<evidence type="ECO:0000256" key="3">
    <source>
        <dbReference type="ARBA" id="ARBA00022801"/>
    </source>
</evidence>
<comment type="subcellular location">
    <subcellularLocation>
        <location evidence="1">Membrane</location>
    </subcellularLocation>
</comment>
<accession>A0A5S9MAR6</accession>
<protein>
    <recommendedName>
        <fullName evidence="6">Dynamin N-terminal domain-containing protein</fullName>
    </recommendedName>
</protein>
<keyword evidence="3" id="KW-0378">Hydrolase</keyword>
<dbReference type="Gene3D" id="3.40.50.300">
    <property type="entry name" value="P-loop containing nucleotide triphosphate hydrolases"/>
    <property type="match status" value="1"/>
</dbReference>
<feature type="domain" description="Dynamin N-terminal" evidence="6">
    <location>
        <begin position="47"/>
        <end position="167"/>
    </location>
</feature>
<dbReference type="PANTHER" id="PTHR10465:SF0">
    <property type="entry name" value="SARCALUMENIN"/>
    <property type="match status" value="1"/>
</dbReference>
<gene>
    <name evidence="7" type="ORF">BsIDN1_38310</name>
</gene>
<evidence type="ECO:0000256" key="2">
    <source>
        <dbReference type="ARBA" id="ARBA00022741"/>
    </source>
</evidence>
<keyword evidence="5" id="KW-0472">Membrane</keyword>
<evidence type="ECO:0000256" key="5">
    <source>
        <dbReference type="ARBA" id="ARBA00023136"/>
    </source>
</evidence>
<reference evidence="7 8" key="1">
    <citation type="submission" date="2019-12" db="EMBL/GenBank/DDBJ databases">
        <title>Full genome sequence of a Bacillus safensis strain isolated from commercially available natto in Indonesia.</title>
        <authorList>
            <person name="Yoshida M."/>
            <person name="Uomi M."/>
            <person name="Waturangi D."/>
            <person name="Ekaputri J.J."/>
            <person name="Setiamarga D.H.E."/>
        </authorList>
    </citation>
    <scope>NUCLEOTIDE SEQUENCE [LARGE SCALE GENOMIC DNA]</scope>
    <source>
        <strain evidence="7 8">IDN1</strain>
    </source>
</reference>
<evidence type="ECO:0000256" key="1">
    <source>
        <dbReference type="ARBA" id="ARBA00004370"/>
    </source>
</evidence>
<evidence type="ECO:0000259" key="6">
    <source>
        <dbReference type="Pfam" id="PF00350"/>
    </source>
</evidence>
<organism evidence="7 8">
    <name type="scientific">Bacillus safensis</name>
    <dbReference type="NCBI Taxonomy" id="561879"/>
    <lineage>
        <taxon>Bacteria</taxon>
        <taxon>Bacillati</taxon>
        <taxon>Bacillota</taxon>
        <taxon>Bacilli</taxon>
        <taxon>Bacillales</taxon>
        <taxon>Bacillaceae</taxon>
        <taxon>Bacillus</taxon>
    </lineage>
</organism>
<keyword evidence="2" id="KW-0547">Nucleotide-binding</keyword>
<dbReference type="GO" id="GO:0005525">
    <property type="term" value="F:GTP binding"/>
    <property type="evidence" value="ECO:0007669"/>
    <property type="project" value="UniProtKB-KW"/>
</dbReference>